<evidence type="ECO:0000256" key="4">
    <source>
        <dbReference type="ARBA" id="ARBA00022525"/>
    </source>
</evidence>
<dbReference type="Proteomes" id="UP000248021">
    <property type="component" value="Unassembled WGS sequence"/>
</dbReference>
<dbReference type="GO" id="GO:0006793">
    <property type="term" value="P:phosphorus metabolic process"/>
    <property type="evidence" value="ECO:0007669"/>
    <property type="project" value="UniProtKB-ARBA"/>
</dbReference>
<name>A0A2V3U3I4_9HYPH</name>
<accession>A0A2V3U3I4</accession>
<evidence type="ECO:0000256" key="3">
    <source>
        <dbReference type="ARBA" id="ARBA00018392"/>
    </source>
</evidence>
<dbReference type="PROSITE" id="PS50035">
    <property type="entry name" value="PLD"/>
    <property type="match status" value="1"/>
</dbReference>
<dbReference type="Gene3D" id="3.30.870.10">
    <property type="entry name" value="Endonuclease Chain A"/>
    <property type="match status" value="1"/>
</dbReference>
<comment type="subcellular location">
    <subcellularLocation>
        <location evidence="2">Secreted</location>
    </subcellularLocation>
</comment>
<evidence type="ECO:0000259" key="6">
    <source>
        <dbReference type="PROSITE" id="PS50035"/>
    </source>
</evidence>
<evidence type="ECO:0000256" key="2">
    <source>
        <dbReference type="ARBA" id="ARBA00004613"/>
    </source>
</evidence>
<dbReference type="EMBL" id="QJJK01000007">
    <property type="protein sequence ID" value="PXW57107.1"/>
    <property type="molecule type" value="Genomic_DNA"/>
</dbReference>
<gene>
    <name evidence="7" type="ORF">C7450_107145</name>
</gene>
<dbReference type="AlphaFoldDB" id="A0A2V3U3I4"/>
<dbReference type="InterPro" id="IPR025202">
    <property type="entry name" value="PLD-like_dom"/>
</dbReference>
<evidence type="ECO:0000313" key="7">
    <source>
        <dbReference type="EMBL" id="PXW57107.1"/>
    </source>
</evidence>
<proteinExistence type="predicted"/>
<reference evidence="7 8" key="1">
    <citation type="submission" date="2018-05" db="EMBL/GenBank/DDBJ databases">
        <title>Genomic Encyclopedia of Type Strains, Phase IV (KMG-IV): sequencing the most valuable type-strain genomes for metagenomic binning, comparative biology and taxonomic classification.</title>
        <authorList>
            <person name="Goeker M."/>
        </authorList>
    </citation>
    <scope>NUCLEOTIDE SEQUENCE [LARGE SCALE GENOMIC DNA]</scope>
    <source>
        <strain evidence="7 8">DSM 6462</strain>
    </source>
</reference>
<dbReference type="InterPro" id="IPR001736">
    <property type="entry name" value="PLipase_D/transphosphatidylase"/>
</dbReference>
<dbReference type="RefSeq" id="WP_425351224.1">
    <property type="nucleotide sequence ID" value="NZ_JAHBRY010000001.1"/>
</dbReference>
<feature type="domain" description="PLD phosphodiesterase" evidence="6">
    <location>
        <begin position="76"/>
        <end position="107"/>
    </location>
</feature>
<evidence type="ECO:0000256" key="5">
    <source>
        <dbReference type="ARBA" id="ARBA00029594"/>
    </source>
</evidence>
<dbReference type="Pfam" id="PF13091">
    <property type="entry name" value="PLDc_2"/>
    <property type="match status" value="1"/>
</dbReference>
<comment type="caution">
    <text evidence="7">The sequence shown here is derived from an EMBL/GenBank/DDBJ whole genome shotgun (WGS) entry which is preliminary data.</text>
</comment>
<organism evidence="7 8">
    <name type="scientific">Chelatococcus asaccharovorans</name>
    <dbReference type="NCBI Taxonomy" id="28210"/>
    <lineage>
        <taxon>Bacteria</taxon>
        <taxon>Pseudomonadati</taxon>
        <taxon>Pseudomonadota</taxon>
        <taxon>Alphaproteobacteria</taxon>
        <taxon>Hyphomicrobiales</taxon>
        <taxon>Chelatococcaceae</taxon>
        <taxon>Chelatococcus</taxon>
    </lineage>
</organism>
<evidence type="ECO:0000313" key="8">
    <source>
        <dbReference type="Proteomes" id="UP000248021"/>
    </source>
</evidence>
<keyword evidence="4" id="KW-0964">Secreted</keyword>
<dbReference type="GO" id="GO:0003824">
    <property type="term" value="F:catalytic activity"/>
    <property type="evidence" value="ECO:0007669"/>
    <property type="project" value="InterPro"/>
</dbReference>
<keyword evidence="8" id="KW-1185">Reference proteome</keyword>
<dbReference type="GO" id="GO:0005576">
    <property type="term" value="C:extracellular region"/>
    <property type="evidence" value="ECO:0007669"/>
    <property type="project" value="UniProtKB-SubCell"/>
</dbReference>
<protein>
    <recommendedName>
        <fullName evidence="3">Phospholipase D</fullName>
    </recommendedName>
    <alternativeName>
        <fullName evidence="5">Choline phosphatase</fullName>
    </alternativeName>
</protein>
<dbReference type="SUPFAM" id="SSF56024">
    <property type="entry name" value="Phospholipase D/nuclease"/>
    <property type="match status" value="1"/>
</dbReference>
<sequence>MDDPELVDLILERAGNVRIILANTGEEDGAWDHRNAAARQRTFEERNVSIVRASRIDDRRLLGDFGMEQLTAKGHVGAIIHDKVMVIDPLSDDCTVVFGSHNLGFKASYANDENMVVVSGDRALAEPMPSISWM</sequence>
<comment type="function">
    <text evidence="1">Could be a virulence factor.</text>
</comment>
<evidence type="ECO:0000256" key="1">
    <source>
        <dbReference type="ARBA" id="ARBA00003145"/>
    </source>
</evidence>